<dbReference type="GO" id="GO:0008324">
    <property type="term" value="F:monoatomic cation transmembrane transporter activity"/>
    <property type="evidence" value="ECO:0007669"/>
    <property type="project" value="InterPro"/>
</dbReference>
<gene>
    <name evidence="10" type="ORF">Z968_05735</name>
</gene>
<dbReference type="GO" id="GO:0005247">
    <property type="term" value="F:voltage-gated chloride channel activity"/>
    <property type="evidence" value="ECO:0007669"/>
    <property type="project" value="TreeGrafter"/>
</dbReference>
<dbReference type="GO" id="GO:0005886">
    <property type="term" value="C:plasma membrane"/>
    <property type="evidence" value="ECO:0007669"/>
    <property type="project" value="TreeGrafter"/>
</dbReference>
<dbReference type="PROSITE" id="PS51202">
    <property type="entry name" value="RCK_C"/>
    <property type="match status" value="1"/>
</dbReference>
<dbReference type="PANTHER" id="PTHR45711">
    <property type="entry name" value="CHLORIDE CHANNEL PROTEIN"/>
    <property type="match status" value="1"/>
</dbReference>
<comment type="caution">
    <text evidence="10">The sequence shown here is derived from an EMBL/GenBank/DDBJ whole genome shotgun (WGS) entry which is preliminary data.</text>
</comment>
<dbReference type="Gene3D" id="1.10.3080.10">
    <property type="entry name" value="Clc chloride channel"/>
    <property type="match status" value="1"/>
</dbReference>
<dbReference type="CDD" id="cd01031">
    <property type="entry name" value="EriC"/>
    <property type="match status" value="1"/>
</dbReference>
<evidence type="ECO:0000256" key="4">
    <source>
        <dbReference type="ARBA" id="ARBA00022989"/>
    </source>
</evidence>
<dbReference type="PRINTS" id="PR00762">
    <property type="entry name" value="CLCHANNEL"/>
</dbReference>
<evidence type="ECO:0000256" key="2">
    <source>
        <dbReference type="ARBA" id="ARBA00022448"/>
    </source>
</evidence>
<feature type="transmembrane region" description="Helical" evidence="8">
    <location>
        <begin position="365"/>
        <end position="386"/>
    </location>
</feature>
<keyword evidence="4 8" id="KW-1133">Transmembrane helix</keyword>
<dbReference type="RefSeq" id="WP_039254466.1">
    <property type="nucleotide sequence ID" value="NZ_JENJ01000019.1"/>
</dbReference>
<dbReference type="SUPFAM" id="SSF81340">
    <property type="entry name" value="Clc chloride channel"/>
    <property type="match status" value="1"/>
</dbReference>
<dbReference type="PANTHER" id="PTHR45711:SF6">
    <property type="entry name" value="CHLORIDE CHANNEL PROTEIN"/>
    <property type="match status" value="1"/>
</dbReference>
<dbReference type="OrthoDB" id="9812438at2"/>
<dbReference type="InterPro" id="IPR036721">
    <property type="entry name" value="RCK_C_sf"/>
</dbReference>
<feature type="transmembrane region" description="Helical" evidence="8">
    <location>
        <begin position="63"/>
        <end position="84"/>
    </location>
</feature>
<protein>
    <submittedName>
        <fullName evidence="10">Chloride channel protein</fullName>
    </submittedName>
</protein>
<evidence type="ECO:0000259" key="9">
    <source>
        <dbReference type="PROSITE" id="PS51202"/>
    </source>
</evidence>
<feature type="domain" description="RCK C-terminal" evidence="9">
    <location>
        <begin position="440"/>
        <end position="521"/>
    </location>
</feature>
<feature type="transmembrane region" description="Helical" evidence="8">
    <location>
        <begin position="110"/>
        <end position="131"/>
    </location>
</feature>
<dbReference type="InterPro" id="IPR006037">
    <property type="entry name" value="RCK_C"/>
</dbReference>
<dbReference type="SUPFAM" id="SSF116726">
    <property type="entry name" value="TrkA C-terminal domain-like"/>
    <property type="match status" value="1"/>
</dbReference>
<evidence type="ECO:0000256" key="7">
    <source>
        <dbReference type="ARBA" id="ARBA00023214"/>
    </source>
</evidence>
<dbReference type="GO" id="GO:0006813">
    <property type="term" value="P:potassium ion transport"/>
    <property type="evidence" value="ECO:0007669"/>
    <property type="project" value="InterPro"/>
</dbReference>
<dbReference type="EMBL" id="JENJ01000019">
    <property type="protein sequence ID" value="KGM96683.1"/>
    <property type="molecule type" value="Genomic_DNA"/>
</dbReference>
<evidence type="ECO:0000256" key="5">
    <source>
        <dbReference type="ARBA" id="ARBA00023065"/>
    </source>
</evidence>
<feature type="transmembrane region" description="Helical" evidence="8">
    <location>
        <begin position="232"/>
        <end position="252"/>
    </location>
</feature>
<dbReference type="InterPro" id="IPR014743">
    <property type="entry name" value="Cl-channel_core"/>
</dbReference>
<feature type="transmembrane region" description="Helical" evidence="8">
    <location>
        <begin position="310"/>
        <end position="329"/>
    </location>
</feature>
<feature type="transmembrane region" description="Helical" evidence="8">
    <location>
        <begin position="336"/>
        <end position="359"/>
    </location>
</feature>
<proteinExistence type="predicted"/>
<evidence type="ECO:0000256" key="6">
    <source>
        <dbReference type="ARBA" id="ARBA00023136"/>
    </source>
</evidence>
<evidence type="ECO:0000256" key="8">
    <source>
        <dbReference type="SAM" id="Phobius"/>
    </source>
</evidence>
<dbReference type="Gene3D" id="3.30.70.1450">
    <property type="entry name" value="Regulator of K+ conductance, C-terminal domain"/>
    <property type="match status" value="1"/>
</dbReference>
<comment type="subcellular location">
    <subcellularLocation>
        <location evidence="1">Membrane</location>
        <topology evidence="1">Multi-pass membrane protein</topology>
    </subcellularLocation>
</comment>
<keyword evidence="3 8" id="KW-0812">Transmembrane</keyword>
<dbReference type="Pfam" id="PF02080">
    <property type="entry name" value="TrkA_C"/>
    <property type="match status" value="1"/>
</dbReference>
<accession>A0A0A0I803</accession>
<keyword evidence="2" id="KW-0813">Transport</keyword>
<dbReference type="Pfam" id="PF00654">
    <property type="entry name" value="Voltage_CLC"/>
    <property type="match status" value="1"/>
</dbReference>
<dbReference type="AlphaFoldDB" id="A0A0A0I803"/>
<reference evidence="10 11" key="1">
    <citation type="submission" date="2014-01" db="EMBL/GenBank/DDBJ databases">
        <title>Plasmidome dynamics in the species complex Clostridium novyi sensu lato converts strains of independent lineages into distinctly different pathogens.</title>
        <authorList>
            <person name="Skarin H."/>
            <person name="Segerman B."/>
        </authorList>
    </citation>
    <scope>NUCLEOTIDE SEQUENCE [LARGE SCALE GENOMIC DNA]</scope>
    <source>
        <strain evidence="10 11">4552</strain>
    </source>
</reference>
<dbReference type="Proteomes" id="UP000030012">
    <property type="component" value="Unassembled WGS sequence"/>
</dbReference>
<feature type="transmembrane region" description="Helical" evidence="8">
    <location>
        <begin position="273"/>
        <end position="290"/>
    </location>
</feature>
<sequence>MEEENKNGTYNTLIHWQDFRLKLVLEGAVVGFFAGLIVVLYRFGVETIWNFTRKHFVSNIHSFTTVILWFFIFIAVALIIGQIVKKEPMISGSGIPQVEGILLRKLKMNWIKVIIGKFFGGILAIGGGLSLGREGPSIQIGASIGQGFSRIFKRINVEEKYLITSGASAGLAAAFNAPLAGVMFALEEIHKNFSPLILISAMSASLTSDFVSKQFFGLRPVFDFHLISPIPLKYYFYLIILGIITGVFGVAFNKMILKTQDMYGKAKWLKPEIRPIVPFIIAVILALVYPNGLGSGHGLIMHLFHENWTLKMLFVILIVKFFFTMICYGSGVPGGIFLPLLIIGAITGNIYGEILVKLINLDPMYIRNFIVLAMAAYFTAIVRAPITGSILITEMTGSFSNLLSLSVVSIIAYVVADALKSAPIYESLLERFISKNDSGENKFIGNSSNKVLLEVAVCLGTSLEQKKIKDIKWPESCLLVAIKRGQKEIIPRGNTTIFAGDYIIVLVDEDKASDIREILVDMAAEPLVEKNNIK</sequence>
<name>A0A0A0I803_CLONO</name>
<evidence type="ECO:0000313" key="10">
    <source>
        <dbReference type="EMBL" id="KGM96683.1"/>
    </source>
</evidence>
<keyword evidence="5" id="KW-0406">Ion transport</keyword>
<evidence type="ECO:0000313" key="11">
    <source>
        <dbReference type="Proteomes" id="UP000030012"/>
    </source>
</evidence>
<feature type="transmembrane region" description="Helical" evidence="8">
    <location>
        <begin position="23"/>
        <end position="43"/>
    </location>
</feature>
<feature type="transmembrane region" description="Helical" evidence="8">
    <location>
        <begin position="161"/>
        <end position="186"/>
    </location>
</feature>
<dbReference type="NCBIfam" id="NF003640">
    <property type="entry name" value="PRK05277.1"/>
    <property type="match status" value="1"/>
</dbReference>
<dbReference type="InterPro" id="IPR001807">
    <property type="entry name" value="ClC"/>
</dbReference>
<organism evidence="10 11">
    <name type="scientific">Clostridium novyi A str. 4552</name>
    <dbReference type="NCBI Taxonomy" id="1444289"/>
    <lineage>
        <taxon>Bacteria</taxon>
        <taxon>Bacillati</taxon>
        <taxon>Bacillota</taxon>
        <taxon>Clostridia</taxon>
        <taxon>Eubacteriales</taxon>
        <taxon>Clostridiaceae</taxon>
        <taxon>Clostridium</taxon>
    </lineage>
</organism>
<feature type="transmembrane region" description="Helical" evidence="8">
    <location>
        <begin position="398"/>
        <end position="416"/>
    </location>
</feature>
<keyword evidence="6 8" id="KW-0472">Membrane</keyword>
<evidence type="ECO:0000256" key="3">
    <source>
        <dbReference type="ARBA" id="ARBA00022692"/>
    </source>
</evidence>
<evidence type="ECO:0000256" key="1">
    <source>
        <dbReference type="ARBA" id="ARBA00004141"/>
    </source>
</evidence>
<keyword evidence="7" id="KW-0868">Chloride</keyword>